<keyword evidence="1" id="KW-0812">Transmembrane</keyword>
<dbReference type="AlphaFoldDB" id="A0A1M7KDK0"/>
<keyword evidence="3" id="KW-1185">Reference proteome</keyword>
<evidence type="ECO:0000313" key="3">
    <source>
        <dbReference type="Proteomes" id="UP000184375"/>
    </source>
</evidence>
<dbReference type="RefSeq" id="WP_073256940.1">
    <property type="nucleotide sequence ID" value="NZ_FRCR01000008.1"/>
</dbReference>
<dbReference type="Proteomes" id="UP000184375">
    <property type="component" value="Unassembled WGS sequence"/>
</dbReference>
<organism evidence="2 3">
    <name type="scientific">Caldanaerovirga acetigignens</name>
    <dbReference type="NCBI Taxonomy" id="447595"/>
    <lineage>
        <taxon>Bacteria</taxon>
        <taxon>Bacillati</taxon>
        <taxon>Bacillota</taxon>
        <taxon>Clostridia</taxon>
        <taxon>Thermosediminibacterales</taxon>
        <taxon>Thermosediminibacteraceae</taxon>
        <taxon>Caldanaerovirga</taxon>
    </lineage>
</organism>
<protein>
    <submittedName>
        <fullName evidence="2">Uncharacterized protein</fullName>
    </submittedName>
</protein>
<dbReference type="STRING" id="447595.SAMN05660826_01511"/>
<evidence type="ECO:0000313" key="2">
    <source>
        <dbReference type="EMBL" id="SHM62901.1"/>
    </source>
</evidence>
<name>A0A1M7KDK0_9FIRM</name>
<keyword evidence="1" id="KW-0472">Membrane</keyword>
<proteinExistence type="predicted"/>
<reference evidence="3" key="1">
    <citation type="submission" date="2016-11" db="EMBL/GenBank/DDBJ databases">
        <authorList>
            <person name="Varghese N."/>
            <person name="Submissions S."/>
        </authorList>
    </citation>
    <scope>NUCLEOTIDE SEQUENCE [LARGE SCALE GENOMIC DNA]</scope>
    <source>
        <strain evidence="3">DSM 18802</strain>
    </source>
</reference>
<accession>A0A1M7KDK0</accession>
<dbReference type="EMBL" id="FRCR01000008">
    <property type="protein sequence ID" value="SHM62901.1"/>
    <property type="molecule type" value="Genomic_DNA"/>
</dbReference>
<feature type="transmembrane region" description="Helical" evidence="1">
    <location>
        <begin position="81"/>
        <end position="101"/>
    </location>
</feature>
<gene>
    <name evidence="2" type="ORF">SAMN05660826_01511</name>
</gene>
<keyword evidence="1" id="KW-1133">Transmembrane helix</keyword>
<feature type="transmembrane region" description="Helical" evidence="1">
    <location>
        <begin position="50"/>
        <end position="69"/>
    </location>
</feature>
<feature type="transmembrane region" description="Helical" evidence="1">
    <location>
        <begin position="20"/>
        <end position="38"/>
    </location>
</feature>
<sequence length="113" mass="12305">MALEISLAQKNILLLGHPSTAFLTTVSILVIACSLGSLASKKFKSLKKDLPIVLAFGIVMMAILYRAVFPGFLGKSFYFKLSIMTLILIPIGFTMGVFSPLELKRSGSWGNLH</sequence>
<evidence type="ECO:0000256" key="1">
    <source>
        <dbReference type="SAM" id="Phobius"/>
    </source>
</evidence>